<keyword evidence="7 13" id="KW-0067">ATP-binding</keyword>
<evidence type="ECO:0000256" key="2">
    <source>
        <dbReference type="ARBA" id="ARBA00008533"/>
    </source>
</evidence>
<gene>
    <name evidence="13" type="primary">uvrB</name>
    <name evidence="19" type="ORF">SAMN05421665_1841</name>
</gene>
<evidence type="ECO:0000313" key="20">
    <source>
        <dbReference type="Proteomes" id="UP000186997"/>
    </source>
</evidence>
<keyword evidence="4 13" id="KW-0547">Nucleotide-binding</keyword>
<dbReference type="InterPro" id="IPR006935">
    <property type="entry name" value="Helicase/UvrB_N"/>
</dbReference>
<dbReference type="GO" id="GO:0006289">
    <property type="term" value="P:nucleotide-excision repair"/>
    <property type="evidence" value="ECO:0007669"/>
    <property type="project" value="UniProtKB-UniRule"/>
</dbReference>
<feature type="domain" description="Helicase C-terminal" evidence="18">
    <location>
        <begin position="460"/>
        <end position="626"/>
    </location>
</feature>
<evidence type="ECO:0000259" key="16">
    <source>
        <dbReference type="PROSITE" id="PS50151"/>
    </source>
</evidence>
<evidence type="ECO:0000256" key="1">
    <source>
        <dbReference type="ARBA" id="ARBA00004496"/>
    </source>
</evidence>
<dbReference type="InterPro" id="IPR014001">
    <property type="entry name" value="Helicase_ATP-bd"/>
</dbReference>
<dbReference type="GO" id="GO:0009432">
    <property type="term" value="P:SOS response"/>
    <property type="evidence" value="ECO:0007669"/>
    <property type="project" value="UniProtKB-UniRule"/>
</dbReference>
<comment type="subcellular location">
    <subcellularLocation>
        <location evidence="1 13 14">Cytoplasm</location>
    </subcellularLocation>
</comment>
<feature type="region of interest" description="Disordered" evidence="15">
    <location>
        <begin position="701"/>
        <end position="735"/>
    </location>
</feature>
<dbReference type="Pfam" id="PF02151">
    <property type="entry name" value="UVR"/>
    <property type="match status" value="1"/>
</dbReference>
<feature type="domain" description="UVR" evidence="16">
    <location>
        <begin position="653"/>
        <end position="688"/>
    </location>
</feature>
<dbReference type="CDD" id="cd17916">
    <property type="entry name" value="DEXHc_UvrB"/>
    <property type="match status" value="1"/>
</dbReference>
<dbReference type="PANTHER" id="PTHR24029:SF0">
    <property type="entry name" value="UVRABC SYSTEM PROTEIN B"/>
    <property type="match status" value="1"/>
</dbReference>
<evidence type="ECO:0000256" key="4">
    <source>
        <dbReference type="ARBA" id="ARBA00022741"/>
    </source>
</evidence>
<dbReference type="InterPro" id="IPR001650">
    <property type="entry name" value="Helicase_C-like"/>
</dbReference>
<dbReference type="SUPFAM" id="SSF52540">
    <property type="entry name" value="P-loop containing nucleoside triphosphate hydrolases"/>
    <property type="match status" value="2"/>
</dbReference>
<dbReference type="InterPro" id="IPR004807">
    <property type="entry name" value="UvrB"/>
</dbReference>
<dbReference type="RefSeq" id="WP_076659280.1">
    <property type="nucleotide sequence ID" value="NZ_FTPR01000001.1"/>
</dbReference>
<evidence type="ECO:0000313" key="19">
    <source>
        <dbReference type="EMBL" id="SIT84359.1"/>
    </source>
</evidence>
<dbReference type="NCBIfam" id="TIGR00631">
    <property type="entry name" value="uvrb"/>
    <property type="match status" value="1"/>
</dbReference>
<evidence type="ECO:0000256" key="6">
    <source>
        <dbReference type="ARBA" id="ARBA00022769"/>
    </source>
</evidence>
<dbReference type="InterPro" id="IPR041471">
    <property type="entry name" value="UvrB_inter"/>
</dbReference>
<dbReference type="Pfam" id="PF00271">
    <property type="entry name" value="Helicase_C"/>
    <property type="match status" value="1"/>
</dbReference>
<dbReference type="GO" id="GO:0005737">
    <property type="term" value="C:cytoplasm"/>
    <property type="evidence" value="ECO:0007669"/>
    <property type="project" value="UniProtKB-SubCell"/>
</dbReference>
<dbReference type="STRING" id="287098.SAMN05421665_1841"/>
<keyword evidence="10 13" id="KW-0742">SOS response</keyword>
<evidence type="ECO:0000256" key="7">
    <source>
        <dbReference type="ARBA" id="ARBA00022840"/>
    </source>
</evidence>
<name>A0A1R3X2C5_9RHOB</name>
<dbReference type="NCBIfam" id="NF003673">
    <property type="entry name" value="PRK05298.1"/>
    <property type="match status" value="1"/>
</dbReference>
<reference evidence="20" key="1">
    <citation type="submission" date="2017-01" db="EMBL/GenBank/DDBJ databases">
        <authorList>
            <person name="Varghese N."/>
            <person name="Submissions S."/>
        </authorList>
    </citation>
    <scope>NUCLEOTIDE SEQUENCE [LARGE SCALE GENOMIC DNA]</scope>
    <source>
        <strain evidence="20">DSM 29591</strain>
    </source>
</reference>
<evidence type="ECO:0000256" key="5">
    <source>
        <dbReference type="ARBA" id="ARBA00022763"/>
    </source>
</evidence>
<dbReference type="Pfam" id="PF17757">
    <property type="entry name" value="UvrB_inter"/>
    <property type="match status" value="1"/>
</dbReference>
<dbReference type="Proteomes" id="UP000186997">
    <property type="component" value="Unassembled WGS sequence"/>
</dbReference>
<dbReference type="Gene3D" id="3.40.50.300">
    <property type="entry name" value="P-loop containing nucleotide triphosphate hydrolases"/>
    <property type="match status" value="3"/>
</dbReference>
<dbReference type="Pfam" id="PF04851">
    <property type="entry name" value="ResIII"/>
    <property type="match status" value="1"/>
</dbReference>
<dbReference type="OrthoDB" id="9806651at2"/>
<dbReference type="InterPro" id="IPR036876">
    <property type="entry name" value="UVR_dom_sf"/>
</dbReference>
<dbReference type="PROSITE" id="PS51192">
    <property type="entry name" value="HELICASE_ATP_BIND_1"/>
    <property type="match status" value="1"/>
</dbReference>
<comment type="similarity">
    <text evidence="2 13 14">Belongs to the UvrB family.</text>
</comment>
<evidence type="ECO:0000259" key="18">
    <source>
        <dbReference type="PROSITE" id="PS51194"/>
    </source>
</evidence>
<evidence type="ECO:0000256" key="9">
    <source>
        <dbReference type="ARBA" id="ARBA00023204"/>
    </source>
</evidence>
<evidence type="ECO:0000256" key="11">
    <source>
        <dbReference type="ARBA" id="ARBA00026033"/>
    </source>
</evidence>
<comment type="domain">
    <text evidence="13">The beta-hairpin motif is involved in DNA binding.</text>
</comment>
<dbReference type="GO" id="GO:0009380">
    <property type="term" value="C:excinuclease repair complex"/>
    <property type="evidence" value="ECO:0007669"/>
    <property type="project" value="InterPro"/>
</dbReference>
<protein>
    <recommendedName>
        <fullName evidence="12 13">UvrABC system protein B</fullName>
        <shortName evidence="13">Protein UvrB</shortName>
    </recommendedName>
    <alternativeName>
        <fullName evidence="13">Excinuclease ABC subunit B</fullName>
    </alternativeName>
</protein>
<dbReference type="PANTHER" id="PTHR24029">
    <property type="entry name" value="UVRABC SYSTEM PROTEIN B"/>
    <property type="match status" value="1"/>
</dbReference>
<feature type="domain" description="Helicase ATP-binding" evidence="17">
    <location>
        <begin position="55"/>
        <end position="201"/>
    </location>
</feature>
<dbReference type="InterPro" id="IPR001943">
    <property type="entry name" value="UVR_dom"/>
</dbReference>
<feature type="compositionally biased region" description="Gly residues" evidence="15">
    <location>
        <begin position="717"/>
        <end position="726"/>
    </location>
</feature>
<dbReference type="PROSITE" id="PS51194">
    <property type="entry name" value="HELICASE_CTER"/>
    <property type="match status" value="1"/>
</dbReference>
<dbReference type="SMART" id="SM00490">
    <property type="entry name" value="HELICc"/>
    <property type="match status" value="1"/>
</dbReference>
<accession>A0A1R3X2C5</accession>
<evidence type="ECO:0000256" key="13">
    <source>
        <dbReference type="HAMAP-Rule" id="MF_00204"/>
    </source>
</evidence>
<dbReference type="InterPro" id="IPR027417">
    <property type="entry name" value="P-loop_NTPase"/>
</dbReference>
<dbReference type="HAMAP" id="MF_00204">
    <property type="entry name" value="UvrB"/>
    <property type="match status" value="1"/>
</dbReference>
<keyword evidence="20" id="KW-1185">Reference proteome</keyword>
<dbReference type="Gene3D" id="6.10.140.240">
    <property type="match status" value="1"/>
</dbReference>
<dbReference type="GO" id="GO:0005524">
    <property type="term" value="F:ATP binding"/>
    <property type="evidence" value="ECO:0007669"/>
    <property type="project" value="UniProtKB-UniRule"/>
</dbReference>
<organism evidence="19 20">
    <name type="scientific">Yoonia rosea</name>
    <dbReference type="NCBI Taxonomy" id="287098"/>
    <lineage>
        <taxon>Bacteria</taxon>
        <taxon>Pseudomonadati</taxon>
        <taxon>Pseudomonadota</taxon>
        <taxon>Alphaproteobacteria</taxon>
        <taxon>Rhodobacterales</taxon>
        <taxon>Paracoccaceae</taxon>
        <taxon>Yoonia</taxon>
    </lineage>
</organism>
<dbReference type="GO" id="GO:0009381">
    <property type="term" value="F:excinuclease ABC activity"/>
    <property type="evidence" value="ECO:0007669"/>
    <property type="project" value="UniProtKB-UniRule"/>
</dbReference>
<keyword evidence="9 13" id="KW-0234">DNA repair</keyword>
<feature type="short sequence motif" description="Beta-hairpin" evidence="13">
    <location>
        <begin position="121"/>
        <end position="144"/>
    </location>
</feature>
<dbReference type="CDD" id="cd18790">
    <property type="entry name" value="SF2_C_UvrB"/>
    <property type="match status" value="1"/>
</dbReference>
<dbReference type="EMBL" id="FTPR01000001">
    <property type="protein sequence ID" value="SIT84359.1"/>
    <property type="molecule type" value="Genomic_DNA"/>
</dbReference>
<dbReference type="SMART" id="SM00487">
    <property type="entry name" value="DEXDc"/>
    <property type="match status" value="1"/>
</dbReference>
<dbReference type="SUPFAM" id="SSF46600">
    <property type="entry name" value="C-terminal UvrC-binding domain of UvrB"/>
    <property type="match status" value="1"/>
</dbReference>
<keyword evidence="8 13" id="KW-0267">Excision nuclease</keyword>
<evidence type="ECO:0000256" key="12">
    <source>
        <dbReference type="ARBA" id="ARBA00029504"/>
    </source>
</evidence>
<dbReference type="GO" id="GO:0003677">
    <property type="term" value="F:DNA binding"/>
    <property type="evidence" value="ECO:0007669"/>
    <property type="project" value="UniProtKB-UniRule"/>
</dbReference>
<dbReference type="AlphaFoldDB" id="A0A1R3X2C5"/>
<sequence length="735" mass="82866">MAYAQTDKREIEQFLANPAPDVKTREKLEGGKQFVLKTEFEPAGDQPTAIKELSEGIMNGERDQVLLGATGTGKTFTMAKMIEETQRPAIILAPNKTLAAQLYGEFKGFFPDNAVEYFVSYYDYYQPEAYVARSDTYIEKESQINEQIDRMRHSATRALLERDDVIIVASVSCIYGIGSVETYGAMTQDIHAGNDYDQRQIIADLIAQQYRRNDAAFQRGTFRVRGDSLEIWPAHLDDRAWKLSFFGEELESITEFDPLTGEKTGSFDKVRIYANSHYVTPKPTMQQAIIGIKKELRMRLDQLVADGKLLEAQRLEQRTNFDLEMLEATGVCNGIENYSRYLTGRAPGEPPPTLFEFIPDNAIVFADESHVSVPQIGGMYKGDYRRKFTLAEHGFRLPSCMDNRPLKFEEWDAMRPQSVFVSATPAAWELEQTGGVFTEQIIRPTGLIDPQIEIRPVDMQVDDLLDEVRKVAADGYRTLVTTLTKRMAEDLTEYMHEQGIRVRYMHSDIDTIERIEILRDLRLGAFDVLIGINLLREGLDIPECGLVAILDADKEGFLRSETSLVQTIGRAARNAEGRVIMYADRITGSMERAMKETERRRAKQLAYNEEHGITPMTVKKNVEDILAGLYKGDVDMNRVTAKVDKPMAGANLQAVLDGLRTDMRKAAENLEFEEAARLRDEVKRLETVELTISDDPLARQQAVDKAVDDAQKASGRSTGGRGGMRGGKSRYGGKR</sequence>
<dbReference type="PROSITE" id="PS50151">
    <property type="entry name" value="UVR"/>
    <property type="match status" value="1"/>
</dbReference>
<evidence type="ECO:0000256" key="3">
    <source>
        <dbReference type="ARBA" id="ARBA00022490"/>
    </source>
</evidence>
<evidence type="ECO:0000256" key="14">
    <source>
        <dbReference type="RuleBase" id="RU003587"/>
    </source>
</evidence>
<dbReference type="Pfam" id="PF12344">
    <property type="entry name" value="UvrB"/>
    <property type="match status" value="1"/>
</dbReference>
<keyword evidence="5 13" id="KW-0227">DNA damage</keyword>
<evidence type="ECO:0000256" key="15">
    <source>
        <dbReference type="SAM" id="MobiDB-lite"/>
    </source>
</evidence>
<comment type="subunit">
    <text evidence="11 13 14">Forms a heterotetramer with UvrA during the search for lesions. Interacts with UvrC in an incision complex.</text>
</comment>
<evidence type="ECO:0000256" key="10">
    <source>
        <dbReference type="ARBA" id="ARBA00023236"/>
    </source>
</evidence>
<evidence type="ECO:0000259" key="17">
    <source>
        <dbReference type="PROSITE" id="PS51192"/>
    </source>
</evidence>
<proteinExistence type="inferred from homology"/>
<dbReference type="InterPro" id="IPR024759">
    <property type="entry name" value="UvrB_YAD/RRR_dom"/>
</dbReference>
<dbReference type="GO" id="GO:0016887">
    <property type="term" value="F:ATP hydrolysis activity"/>
    <property type="evidence" value="ECO:0007669"/>
    <property type="project" value="InterPro"/>
</dbReference>
<evidence type="ECO:0000256" key="8">
    <source>
        <dbReference type="ARBA" id="ARBA00022881"/>
    </source>
</evidence>
<dbReference type="Gene3D" id="4.10.860.10">
    <property type="entry name" value="UVR domain"/>
    <property type="match status" value="1"/>
</dbReference>
<keyword evidence="3 13" id="KW-0963">Cytoplasm</keyword>
<keyword evidence="6 13" id="KW-0228">DNA excision</keyword>
<feature type="binding site" evidence="13">
    <location>
        <begin position="68"/>
        <end position="75"/>
    </location>
    <ligand>
        <name>ATP</name>
        <dbReference type="ChEBI" id="CHEBI:30616"/>
    </ligand>
</feature>
<comment type="function">
    <text evidence="13">The UvrABC repair system catalyzes the recognition and processing of DNA lesions. A damage recognition complex composed of 2 UvrA and 2 UvrB subunits scans DNA for abnormalities. Upon binding of the UvrA(2)B(2) complex to a putative damaged site, the DNA wraps around one UvrB monomer. DNA wrap is dependent on ATP binding by UvrB and probably causes local melting of the DNA helix, facilitating insertion of UvrB beta-hairpin between the DNA strands. Then UvrB probes one DNA strand for the presence of a lesion. If a lesion is found the UvrA subunits dissociate and the UvrB-DNA preincision complex is formed. This complex is subsequently bound by UvrC and the second UvrB is released. If no lesion is found, the DNA wraps around the other UvrB subunit that will check the other stand for damage.</text>
</comment>